<protein>
    <submittedName>
        <fullName evidence="2">Uncharacterized protein</fullName>
    </submittedName>
</protein>
<evidence type="ECO:0000313" key="3">
    <source>
        <dbReference type="Proteomes" id="UP001215598"/>
    </source>
</evidence>
<reference evidence="2" key="1">
    <citation type="submission" date="2023-03" db="EMBL/GenBank/DDBJ databases">
        <title>Massive genome expansion in bonnet fungi (Mycena s.s.) driven by repeated elements and novel gene families across ecological guilds.</title>
        <authorList>
            <consortium name="Lawrence Berkeley National Laboratory"/>
            <person name="Harder C.B."/>
            <person name="Miyauchi S."/>
            <person name="Viragh M."/>
            <person name="Kuo A."/>
            <person name="Thoen E."/>
            <person name="Andreopoulos B."/>
            <person name="Lu D."/>
            <person name="Skrede I."/>
            <person name="Drula E."/>
            <person name="Henrissat B."/>
            <person name="Morin E."/>
            <person name="Kohler A."/>
            <person name="Barry K."/>
            <person name="LaButti K."/>
            <person name="Morin E."/>
            <person name="Salamov A."/>
            <person name="Lipzen A."/>
            <person name="Mereny Z."/>
            <person name="Hegedus B."/>
            <person name="Baldrian P."/>
            <person name="Stursova M."/>
            <person name="Weitz H."/>
            <person name="Taylor A."/>
            <person name="Grigoriev I.V."/>
            <person name="Nagy L.G."/>
            <person name="Martin F."/>
            <person name="Kauserud H."/>
        </authorList>
    </citation>
    <scope>NUCLEOTIDE SEQUENCE</scope>
    <source>
        <strain evidence="2">CBHHK182m</strain>
    </source>
</reference>
<keyword evidence="1" id="KW-0732">Signal</keyword>
<evidence type="ECO:0000256" key="1">
    <source>
        <dbReference type="SAM" id="SignalP"/>
    </source>
</evidence>
<dbReference type="Proteomes" id="UP001215598">
    <property type="component" value="Unassembled WGS sequence"/>
</dbReference>
<keyword evidence="3" id="KW-1185">Reference proteome</keyword>
<proteinExistence type="predicted"/>
<gene>
    <name evidence="2" type="ORF">B0H16DRAFT_1454871</name>
</gene>
<sequence>MKQTCYSHLPLRLLLTLLALEALEISPKHYQTHPSDRFPLRVNKSICKQFLPISPSLLKTTLSEFQSQGRYRYLPSNCTYQGLELVPIPPTVGLLHPPLFLLSADSLRWRLADNETQQTDQIQLIRVLNHEVWIYSIHRADEPLLK</sequence>
<feature type="chain" id="PRO_5042020712" evidence="1">
    <location>
        <begin position="23"/>
        <end position="146"/>
    </location>
</feature>
<dbReference type="EMBL" id="JARKIB010000028">
    <property type="protein sequence ID" value="KAJ7764330.1"/>
    <property type="molecule type" value="Genomic_DNA"/>
</dbReference>
<feature type="signal peptide" evidence="1">
    <location>
        <begin position="1"/>
        <end position="22"/>
    </location>
</feature>
<name>A0AAD7JH54_9AGAR</name>
<accession>A0AAD7JH54</accession>
<organism evidence="2 3">
    <name type="scientific">Mycena metata</name>
    <dbReference type="NCBI Taxonomy" id="1033252"/>
    <lineage>
        <taxon>Eukaryota</taxon>
        <taxon>Fungi</taxon>
        <taxon>Dikarya</taxon>
        <taxon>Basidiomycota</taxon>
        <taxon>Agaricomycotina</taxon>
        <taxon>Agaricomycetes</taxon>
        <taxon>Agaricomycetidae</taxon>
        <taxon>Agaricales</taxon>
        <taxon>Marasmiineae</taxon>
        <taxon>Mycenaceae</taxon>
        <taxon>Mycena</taxon>
    </lineage>
</organism>
<comment type="caution">
    <text evidence="2">The sequence shown here is derived from an EMBL/GenBank/DDBJ whole genome shotgun (WGS) entry which is preliminary data.</text>
</comment>
<dbReference type="AlphaFoldDB" id="A0AAD7JH54"/>
<evidence type="ECO:0000313" key="2">
    <source>
        <dbReference type="EMBL" id="KAJ7764330.1"/>
    </source>
</evidence>